<comment type="catalytic activity">
    <reaction evidence="1">
        <text>S-ubiquitinyl-[E2 ubiquitin-conjugating enzyme]-L-cysteine + [acceptor protein]-L-lysine = [E2 ubiquitin-conjugating enzyme]-L-cysteine + N(6)-ubiquitinyl-[acceptor protein]-L-lysine.</text>
        <dbReference type="EC" id="2.3.2.27"/>
    </reaction>
</comment>
<dbReference type="SUPFAM" id="SSF57850">
    <property type="entry name" value="RING/U-box"/>
    <property type="match status" value="1"/>
</dbReference>
<evidence type="ECO:0000256" key="3">
    <source>
        <dbReference type="ARBA" id="ARBA00022723"/>
    </source>
</evidence>
<dbReference type="GO" id="GO:0061630">
    <property type="term" value="F:ubiquitin protein ligase activity"/>
    <property type="evidence" value="ECO:0007669"/>
    <property type="project" value="UniProtKB-EC"/>
</dbReference>
<evidence type="ECO:0000259" key="9">
    <source>
        <dbReference type="PROSITE" id="PS50089"/>
    </source>
</evidence>
<dbReference type="GO" id="GO:0008270">
    <property type="term" value="F:zinc ion binding"/>
    <property type="evidence" value="ECO:0007669"/>
    <property type="project" value="UniProtKB-KW"/>
</dbReference>
<evidence type="ECO:0000313" key="10">
    <source>
        <dbReference type="EMBL" id="KAF8736411.1"/>
    </source>
</evidence>
<sequence length="124" mass="13569">MLLRACFVQPTVDMTAGMERSTGDSGGLSTTSCVICFEEMEATTWLPRCAHGFHGGCVGIWFKKASTCPVCWHDKLWYLPPAYMAARNRILSESDPDESESDTDLGSDESESDTDLGSDESESD</sequence>
<name>A0A835FCX1_9POAL</name>
<comment type="similarity">
    <text evidence="6">Belongs to the RING-type zinc finger family. ATL subfamily.</text>
</comment>
<keyword evidence="11" id="KW-1185">Reference proteome</keyword>
<accession>A0A835FCX1</accession>
<comment type="caution">
    <text evidence="10">The sequence shown here is derived from an EMBL/GenBank/DDBJ whole genome shotgun (WGS) entry which is preliminary data.</text>
</comment>
<dbReference type="Pfam" id="PF13639">
    <property type="entry name" value="zf-RING_2"/>
    <property type="match status" value="1"/>
</dbReference>
<feature type="compositionally biased region" description="Acidic residues" evidence="8">
    <location>
        <begin position="94"/>
        <end position="124"/>
    </location>
</feature>
<dbReference type="PROSITE" id="PS50089">
    <property type="entry name" value="ZF_RING_2"/>
    <property type="match status" value="1"/>
</dbReference>
<dbReference type="OrthoDB" id="636518at2759"/>
<reference evidence="10" key="1">
    <citation type="submission" date="2020-07" db="EMBL/GenBank/DDBJ databases">
        <title>Genome sequence and genetic diversity analysis of an under-domesticated orphan crop, white fonio (Digitaria exilis).</title>
        <authorList>
            <person name="Bennetzen J.L."/>
            <person name="Chen S."/>
            <person name="Ma X."/>
            <person name="Wang X."/>
            <person name="Yssel A.E.J."/>
            <person name="Chaluvadi S.R."/>
            <person name="Johnson M."/>
            <person name="Gangashetty P."/>
            <person name="Hamidou F."/>
            <person name="Sanogo M.D."/>
            <person name="Zwaenepoel A."/>
            <person name="Wallace J."/>
            <person name="Van De Peer Y."/>
            <person name="Van Deynze A."/>
        </authorList>
    </citation>
    <scope>NUCLEOTIDE SEQUENCE</scope>
    <source>
        <tissue evidence="10">Leaves</tissue>
    </source>
</reference>
<dbReference type="Proteomes" id="UP000636709">
    <property type="component" value="Unassembled WGS sequence"/>
</dbReference>
<keyword evidence="4 7" id="KW-0863">Zinc-finger</keyword>
<keyword evidence="3" id="KW-0479">Metal-binding</keyword>
<feature type="domain" description="RING-type" evidence="9">
    <location>
        <begin position="33"/>
        <end position="71"/>
    </location>
</feature>
<evidence type="ECO:0000256" key="2">
    <source>
        <dbReference type="ARBA" id="ARBA00012483"/>
    </source>
</evidence>
<dbReference type="SMART" id="SM00184">
    <property type="entry name" value="RING"/>
    <property type="match status" value="1"/>
</dbReference>
<organism evidence="10 11">
    <name type="scientific">Digitaria exilis</name>
    <dbReference type="NCBI Taxonomy" id="1010633"/>
    <lineage>
        <taxon>Eukaryota</taxon>
        <taxon>Viridiplantae</taxon>
        <taxon>Streptophyta</taxon>
        <taxon>Embryophyta</taxon>
        <taxon>Tracheophyta</taxon>
        <taxon>Spermatophyta</taxon>
        <taxon>Magnoliopsida</taxon>
        <taxon>Liliopsida</taxon>
        <taxon>Poales</taxon>
        <taxon>Poaceae</taxon>
        <taxon>PACMAD clade</taxon>
        <taxon>Panicoideae</taxon>
        <taxon>Panicodae</taxon>
        <taxon>Paniceae</taxon>
        <taxon>Anthephorinae</taxon>
        <taxon>Digitaria</taxon>
    </lineage>
</organism>
<evidence type="ECO:0000256" key="5">
    <source>
        <dbReference type="ARBA" id="ARBA00022833"/>
    </source>
</evidence>
<dbReference type="AlphaFoldDB" id="A0A835FCX1"/>
<dbReference type="EMBL" id="JACEFO010001443">
    <property type="protein sequence ID" value="KAF8736411.1"/>
    <property type="molecule type" value="Genomic_DNA"/>
</dbReference>
<evidence type="ECO:0000256" key="7">
    <source>
        <dbReference type="PROSITE-ProRule" id="PRU00175"/>
    </source>
</evidence>
<evidence type="ECO:0000256" key="8">
    <source>
        <dbReference type="SAM" id="MobiDB-lite"/>
    </source>
</evidence>
<evidence type="ECO:0000313" key="11">
    <source>
        <dbReference type="Proteomes" id="UP000636709"/>
    </source>
</evidence>
<dbReference type="InterPro" id="IPR001841">
    <property type="entry name" value="Znf_RING"/>
</dbReference>
<dbReference type="PANTHER" id="PTHR14155">
    <property type="entry name" value="RING FINGER DOMAIN-CONTAINING"/>
    <property type="match status" value="1"/>
</dbReference>
<evidence type="ECO:0000256" key="1">
    <source>
        <dbReference type="ARBA" id="ARBA00000900"/>
    </source>
</evidence>
<dbReference type="InterPro" id="IPR013083">
    <property type="entry name" value="Znf_RING/FYVE/PHD"/>
</dbReference>
<gene>
    <name evidence="10" type="ORF">HU200_014345</name>
</gene>
<evidence type="ECO:0000256" key="6">
    <source>
        <dbReference type="ARBA" id="ARBA00024209"/>
    </source>
</evidence>
<evidence type="ECO:0000256" key="4">
    <source>
        <dbReference type="ARBA" id="ARBA00022771"/>
    </source>
</evidence>
<dbReference type="EC" id="2.3.2.27" evidence="2"/>
<dbReference type="PANTHER" id="PTHR14155:SF627">
    <property type="entry name" value="OS06G0192800 PROTEIN"/>
    <property type="match status" value="1"/>
</dbReference>
<dbReference type="Gene3D" id="3.30.40.10">
    <property type="entry name" value="Zinc/RING finger domain, C3HC4 (zinc finger)"/>
    <property type="match status" value="1"/>
</dbReference>
<feature type="region of interest" description="Disordered" evidence="8">
    <location>
        <begin position="90"/>
        <end position="124"/>
    </location>
</feature>
<protein>
    <recommendedName>
        <fullName evidence="2">RING-type E3 ubiquitin transferase</fullName>
        <ecNumber evidence="2">2.3.2.27</ecNumber>
    </recommendedName>
</protein>
<keyword evidence="5" id="KW-0862">Zinc</keyword>
<proteinExistence type="inferred from homology"/>
<dbReference type="InterPro" id="IPR053238">
    <property type="entry name" value="RING-H2_zinc_finger"/>
</dbReference>